<dbReference type="EMBL" id="JASVEJ010000015">
    <property type="protein sequence ID" value="MDL5056614.1"/>
    <property type="molecule type" value="Genomic_DNA"/>
</dbReference>
<dbReference type="SFLD" id="SFLDG01212">
    <property type="entry name" value="Phytoene_synthase_like"/>
    <property type="match status" value="1"/>
</dbReference>
<dbReference type="PANTHER" id="PTHR31480">
    <property type="entry name" value="BIFUNCTIONAL LYCOPENE CYCLASE/PHYTOENE SYNTHASE"/>
    <property type="match status" value="1"/>
</dbReference>
<dbReference type="SUPFAM" id="SSF48576">
    <property type="entry name" value="Terpenoid synthases"/>
    <property type="match status" value="1"/>
</dbReference>
<keyword evidence="2 3" id="KW-0808">Transferase</keyword>
<sequence>MSLTDRENRLIAAARIQAAKEPDEFSASFAEARTITRHHAKSFYFSSIALPEYKKRAAYAIYAFCRYADDLIDRAVAEGRDLTHAEEQLGKLLDELYAGDARQPWSPAFWLTVEQFAIPRDYFTDLIRGVLMDRGPVRIADWEGLHRYCYHVASVVGLMMSKIFELSDPAAQEQAIEMGVAMQLTNILRDVKEDYANNRIYLPATELAEYSCTEGQIAQGRFDANFRRLMEFQIARAREYYARAVPGIAKLADDGSQLTVWIMSTVYAGILDELDKRGANCFQGRVHVSTPRKLLLLVKAWWSWRRQRKGRA</sequence>
<dbReference type="SFLD" id="SFLDG01018">
    <property type="entry name" value="Squalene/Phytoene_Synthase_Lik"/>
    <property type="match status" value="1"/>
</dbReference>
<comment type="caution">
    <text evidence="3">The sequence shown here is derived from an EMBL/GenBank/DDBJ whole genome shotgun (WGS) entry which is preliminary data.</text>
</comment>
<organism evidence="3 4">
    <name type="scientific">Geitlerinema calcuttense NRMC-F 0142</name>
    <dbReference type="NCBI Taxonomy" id="2922238"/>
    <lineage>
        <taxon>Bacteria</taxon>
        <taxon>Bacillati</taxon>
        <taxon>Cyanobacteriota</taxon>
        <taxon>Cyanophyceae</taxon>
        <taxon>Geitlerinematales</taxon>
        <taxon>Geitlerinemataceae</taxon>
        <taxon>Geitlerinema</taxon>
    </lineage>
</organism>
<evidence type="ECO:0000256" key="2">
    <source>
        <dbReference type="ARBA" id="ARBA00022679"/>
    </source>
</evidence>
<dbReference type="PROSITE" id="PS01045">
    <property type="entry name" value="SQUALEN_PHYTOEN_SYN_2"/>
    <property type="match status" value="1"/>
</dbReference>
<dbReference type="Gene3D" id="1.10.600.10">
    <property type="entry name" value="Farnesyl Diphosphate Synthase"/>
    <property type="match status" value="1"/>
</dbReference>
<evidence type="ECO:0000313" key="3">
    <source>
        <dbReference type="EMBL" id="MDL5056614.1"/>
    </source>
</evidence>
<proteinExistence type="predicted"/>
<reference evidence="3 4" key="1">
    <citation type="submission" date="2023-06" db="EMBL/GenBank/DDBJ databases">
        <title>Whole genome sequence of Oscillatoria calcuttensis NRMC-F 0142.</title>
        <authorList>
            <person name="Shakena Fathima T."/>
            <person name="Muralitharan G."/>
            <person name="Thajuddin N."/>
        </authorList>
    </citation>
    <scope>NUCLEOTIDE SEQUENCE [LARGE SCALE GENOMIC DNA]</scope>
    <source>
        <strain evidence="3 4">NRMC-F 0142</strain>
    </source>
</reference>
<dbReference type="PROSITE" id="PS01044">
    <property type="entry name" value="SQUALEN_PHYTOEN_SYN_1"/>
    <property type="match status" value="1"/>
</dbReference>
<dbReference type="SFLD" id="SFLDS00005">
    <property type="entry name" value="Isoprenoid_Synthase_Type_I"/>
    <property type="match status" value="1"/>
</dbReference>
<dbReference type="Pfam" id="PF00494">
    <property type="entry name" value="SQS_PSY"/>
    <property type="match status" value="1"/>
</dbReference>
<evidence type="ECO:0000256" key="1">
    <source>
        <dbReference type="ARBA" id="ARBA00004829"/>
    </source>
</evidence>
<evidence type="ECO:0000313" key="4">
    <source>
        <dbReference type="Proteomes" id="UP001230986"/>
    </source>
</evidence>
<dbReference type="InterPro" id="IPR008949">
    <property type="entry name" value="Isoprenoid_synthase_dom_sf"/>
</dbReference>
<dbReference type="GO" id="GO:0016740">
    <property type="term" value="F:transferase activity"/>
    <property type="evidence" value="ECO:0007669"/>
    <property type="project" value="UniProtKB-KW"/>
</dbReference>
<dbReference type="RefSeq" id="WP_284474931.1">
    <property type="nucleotide sequence ID" value="NZ_JASVEJ010000015.1"/>
</dbReference>
<dbReference type="InterPro" id="IPR002060">
    <property type="entry name" value="Squ/phyt_synthse"/>
</dbReference>
<dbReference type="EC" id="2.5.1.-" evidence="3"/>
<keyword evidence="4" id="KW-1185">Reference proteome</keyword>
<dbReference type="CDD" id="cd00683">
    <property type="entry name" value="Trans_IPPS_HH"/>
    <property type="match status" value="1"/>
</dbReference>
<accession>A0ABT7LX74</accession>
<dbReference type="Proteomes" id="UP001230986">
    <property type="component" value="Unassembled WGS sequence"/>
</dbReference>
<comment type="pathway">
    <text evidence="1">Carotenoid biosynthesis.</text>
</comment>
<dbReference type="InterPro" id="IPR019845">
    <property type="entry name" value="Squalene/phytoene_synthase_CS"/>
</dbReference>
<gene>
    <name evidence="3" type="ORF">QQ055_03920</name>
</gene>
<protein>
    <submittedName>
        <fullName evidence="3">Phytoene/squalene synthase family protein</fullName>
        <ecNumber evidence="3">2.5.1.-</ecNumber>
    </submittedName>
</protein>
<dbReference type="InterPro" id="IPR044843">
    <property type="entry name" value="Trans_IPPS_bact-type"/>
</dbReference>
<name>A0ABT7LX74_9CYAN</name>
<dbReference type="InterPro" id="IPR033904">
    <property type="entry name" value="Trans_IPPS_HH"/>
</dbReference>